<feature type="region of interest" description="Disordered" evidence="1">
    <location>
        <begin position="40"/>
        <end position="66"/>
    </location>
</feature>
<sequence length="159" mass="17495">MDQFAAAPNGFYDLSSAAAAKLNVLDMLMAGAAAKNGGSFGGGPAGVPPPHHPAHQPPPHQPHNGLNGLDQSMSKFFTDFHKNNKVRDEQEAAQQFTNGFTGLHQNYYAGLQTNAERMMLMQQKQLEEQLLNLTLKQGRCSSLHNFAHFVYSLQVRLLY</sequence>
<name>A0A653DBI5_CALMS</name>
<feature type="compositionally biased region" description="Pro residues" evidence="1">
    <location>
        <begin position="46"/>
        <end position="61"/>
    </location>
</feature>
<feature type="non-terminal residue" evidence="2">
    <location>
        <position position="159"/>
    </location>
</feature>
<organism evidence="2 3">
    <name type="scientific">Callosobruchus maculatus</name>
    <name type="common">Southern cowpea weevil</name>
    <name type="synonym">Pulse bruchid</name>
    <dbReference type="NCBI Taxonomy" id="64391"/>
    <lineage>
        <taxon>Eukaryota</taxon>
        <taxon>Metazoa</taxon>
        <taxon>Ecdysozoa</taxon>
        <taxon>Arthropoda</taxon>
        <taxon>Hexapoda</taxon>
        <taxon>Insecta</taxon>
        <taxon>Pterygota</taxon>
        <taxon>Neoptera</taxon>
        <taxon>Endopterygota</taxon>
        <taxon>Coleoptera</taxon>
        <taxon>Polyphaga</taxon>
        <taxon>Cucujiformia</taxon>
        <taxon>Chrysomeloidea</taxon>
        <taxon>Chrysomelidae</taxon>
        <taxon>Bruchinae</taxon>
        <taxon>Bruchini</taxon>
        <taxon>Callosobruchus</taxon>
    </lineage>
</organism>
<dbReference type="Proteomes" id="UP000410492">
    <property type="component" value="Unassembled WGS sequence"/>
</dbReference>
<protein>
    <submittedName>
        <fullName evidence="2">Uncharacterized protein</fullName>
    </submittedName>
</protein>
<evidence type="ECO:0000256" key="1">
    <source>
        <dbReference type="SAM" id="MobiDB-lite"/>
    </source>
</evidence>
<evidence type="ECO:0000313" key="3">
    <source>
        <dbReference type="Proteomes" id="UP000410492"/>
    </source>
</evidence>
<accession>A0A653DBI5</accession>
<keyword evidence="3" id="KW-1185">Reference proteome</keyword>
<dbReference type="EMBL" id="CAACVG010010876">
    <property type="protein sequence ID" value="VEN56911.1"/>
    <property type="molecule type" value="Genomic_DNA"/>
</dbReference>
<proteinExistence type="predicted"/>
<reference evidence="2 3" key="1">
    <citation type="submission" date="2019-01" db="EMBL/GenBank/DDBJ databases">
        <authorList>
            <person name="Sayadi A."/>
        </authorList>
    </citation>
    <scope>NUCLEOTIDE SEQUENCE [LARGE SCALE GENOMIC DNA]</scope>
</reference>
<evidence type="ECO:0000313" key="2">
    <source>
        <dbReference type="EMBL" id="VEN56911.1"/>
    </source>
</evidence>
<gene>
    <name evidence="2" type="ORF">CALMAC_LOCUS15673</name>
</gene>
<dbReference type="AlphaFoldDB" id="A0A653DBI5"/>